<comment type="caution">
    <text evidence="1">The sequence shown here is derived from an EMBL/GenBank/DDBJ whole genome shotgun (WGS) entry which is preliminary data.</text>
</comment>
<gene>
    <name evidence="1" type="ORF">PIB30_024510</name>
</gene>
<dbReference type="Proteomes" id="UP001341840">
    <property type="component" value="Unassembled WGS sequence"/>
</dbReference>
<organism evidence="1 2">
    <name type="scientific">Stylosanthes scabra</name>
    <dbReference type="NCBI Taxonomy" id="79078"/>
    <lineage>
        <taxon>Eukaryota</taxon>
        <taxon>Viridiplantae</taxon>
        <taxon>Streptophyta</taxon>
        <taxon>Embryophyta</taxon>
        <taxon>Tracheophyta</taxon>
        <taxon>Spermatophyta</taxon>
        <taxon>Magnoliopsida</taxon>
        <taxon>eudicotyledons</taxon>
        <taxon>Gunneridae</taxon>
        <taxon>Pentapetalae</taxon>
        <taxon>rosids</taxon>
        <taxon>fabids</taxon>
        <taxon>Fabales</taxon>
        <taxon>Fabaceae</taxon>
        <taxon>Papilionoideae</taxon>
        <taxon>50 kb inversion clade</taxon>
        <taxon>dalbergioids sensu lato</taxon>
        <taxon>Dalbergieae</taxon>
        <taxon>Pterocarpus clade</taxon>
        <taxon>Stylosanthes</taxon>
    </lineage>
</organism>
<evidence type="ECO:0000313" key="2">
    <source>
        <dbReference type="Proteomes" id="UP001341840"/>
    </source>
</evidence>
<sequence>MSDDCDSVRNGREHRCCRFFFFRHLCCCRHSFTAFGWETSAASRRVSPQGIRGVCPREESVTIVTLFEVKESIIATASSFPVCVGMMVVRRKKELVSSEPENFVAAAGNPSSASLLRPKAQWLTVARPSRLATESWKFHPQLWLWARSDRVKCGIYGANFPGWTISREVQLLYQFNNPSNSRNLA</sequence>
<dbReference type="EMBL" id="JASCZI010271948">
    <property type="protein sequence ID" value="MED6218185.1"/>
    <property type="molecule type" value="Genomic_DNA"/>
</dbReference>
<evidence type="ECO:0000313" key="1">
    <source>
        <dbReference type="EMBL" id="MED6218185.1"/>
    </source>
</evidence>
<proteinExistence type="predicted"/>
<accession>A0ABU6Z6J0</accession>
<name>A0ABU6Z6J0_9FABA</name>
<reference evidence="1 2" key="1">
    <citation type="journal article" date="2023" name="Plants (Basel)">
        <title>Bridging the Gap: Combining Genomics and Transcriptomics Approaches to Understand Stylosanthes scabra, an Orphan Legume from the Brazilian Caatinga.</title>
        <authorList>
            <person name="Ferreira-Neto J.R.C."/>
            <person name="da Silva M.D."/>
            <person name="Binneck E."/>
            <person name="de Melo N.F."/>
            <person name="da Silva R.H."/>
            <person name="de Melo A.L.T.M."/>
            <person name="Pandolfi V."/>
            <person name="Bustamante F.O."/>
            <person name="Brasileiro-Vidal A.C."/>
            <person name="Benko-Iseppon A.M."/>
        </authorList>
    </citation>
    <scope>NUCLEOTIDE SEQUENCE [LARGE SCALE GENOMIC DNA]</scope>
    <source>
        <tissue evidence="1">Leaves</tissue>
    </source>
</reference>
<keyword evidence="2" id="KW-1185">Reference proteome</keyword>
<protein>
    <submittedName>
        <fullName evidence="1">Uncharacterized protein</fullName>
    </submittedName>
</protein>